<reference evidence="2" key="1">
    <citation type="journal article" date="2014" name="Int. J. Syst. Evol. Microbiol.">
        <title>Complete genome sequence of Corynebacterium casei LMG S-19264T (=DSM 44701T), isolated from a smear-ripened cheese.</title>
        <authorList>
            <consortium name="US DOE Joint Genome Institute (JGI-PGF)"/>
            <person name="Walter F."/>
            <person name="Albersmeier A."/>
            <person name="Kalinowski J."/>
            <person name="Ruckert C."/>
        </authorList>
    </citation>
    <scope>NUCLEOTIDE SEQUENCE</scope>
    <source>
        <strain evidence="2">JCM 17251</strain>
    </source>
</reference>
<proteinExistence type="predicted"/>
<evidence type="ECO:0000313" key="3">
    <source>
        <dbReference type="Proteomes" id="UP000624041"/>
    </source>
</evidence>
<sequence>MEIILMFAIGLVIVIIAVLGIIGGLTQRMKKPTDELSEKIMELESRVQELEKKQ</sequence>
<evidence type="ECO:0000256" key="1">
    <source>
        <dbReference type="SAM" id="Phobius"/>
    </source>
</evidence>
<feature type="transmembrane region" description="Helical" evidence="1">
    <location>
        <begin position="6"/>
        <end position="25"/>
    </location>
</feature>
<dbReference type="RefSeq" id="WP_188856982.1">
    <property type="nucleotide sequence ID" value="NZ_BMOS01000011.1"/>
</dbReference>
<dbReference type="AlphaFoldDB" id="A0A917XZ79"/>
<evidence type="ECO:0000313" key="2">
    <source>
        <dbReference type="EMBL" id="GGN57879.1"/>
    </source>
</evidence>
<dbReference type="Proteomes" id="UP000624041">
    <property type="component" value="Unassembled WGS sequence"/>
</dbReference>
<reference evidence="2" key="2">
    <citation type="submission" date="2020-09" db="EMBL/GenBank/DDBJ databases">
        <authorList>
            <person name="Sun Q."/>
            <person name="Ohkuma M."/>
        </authorList>
    </citation>
    <scope>NUCLEOTIDE SEQUENCE</scope>
    <source>
        <strain evidence="2">JCM 17251</strain>
    </source>
</reference>
<gene>
    <name evidence="2" type="ORF">GCM10007971_19330</name>
</gene>
<organism evidence="2 3">
    <name type="scientific">Oceanobacillus indicireducens</name>
    <dbReference type="NCBI Taxonomy" id="1004261"/>
    <lineage>
        <taxon>Bacteria</taxon>
        <taxon>Bacillati</taxon>
        <taxon>Bacillota</taxon>
        <taxon>Bacilli</taxon>
        <taxon>Bacillales</taxon>
        <taxon>Bacillaceae</taxon>
        <taxon>Oceanobacillus</taxon>
    </lineage>
</organism>
<keyword evidence="1" id="KW-1133">Transmembrane helix</keyword>
<evidence type="ECO:0008006" key="4">
    <source>
        <dbReference type="Google" id="ProtNLM"/>
    </source>
</evidence>
<protein>
    <recommendedName>
        <fullName evidence="4">DUF4083 domain-containing protein</fullName>
    </recommendedName>
</protein>
<keyword evidence="1" id="KW-0812">Transmembrane</keyword>
<keyword evidence="1" id="KW-0472">Membrane</keyword>
<name>A0A917XZ79_9BACI</name>
<keyword evidence="3" id="KW-1185">Reference proteome</keyword>
<dbReference type="EMBL" id="BMOS01000011">
    <property type="protein sequence ID" value="GGN57879.1"/>
    <property type="molecule type" value="Genomic_DNA"/>
</dbReference>
<accession>A0A917XZ79</accession>
<comment type="caution">
    <text evidence="2">The sequence shown here is derived from an EMBL/GenBank/DDBJ whole genome shotgun (WGS) entry which is preliminary data.</text>
</comment>